<dbReference type="CDD" id="cd00172">
    <property type="entry name" value="serpin"/>
    <property type="match status" value="1"/>
</dbReference>
<dbReference type="PANTHER" id="PTHR11461:SF211">
    <property type="entry name" value="GH10112P-RELATED"/>
    <property type="match status" value="1"/>
</dbReference>
<evidence type="ECO:0000259" key="5">
    <source>
        <dbReference type="SMART" id="SM00093"/>
    </source>
</evidence>
<dbReference type="EnsemblMetazoa" id="AAEL002704-RB">
    <property type="protein sequence ID" value="AAEL002704-PB"/>
    <property type="gene ID" value="AAEL002704"/>
</dbReference>
<keyword evidence="2" id="KW-0646">Protease inhibitor</keyword>
<name>A0A1S4F2H6_AEDAE</name>
<dbReference type="InterPro" id="IPR023796">
    <property type="entry name" value="Serpin_dom"/>
</dbReference>
<dbReference type="OrthoDB" id="671595at2759"/>
<feature type="domain" description="Serpin" evidence="5">
    <location>
        <begin position="39"/>
        <end position="395"/>
    </location>
</feature>
<organism evidence="6 7">
    <name type="scientific">Aedes aegypti</name>
    <name type="common">Yellowfever mosquito</name>
    <name type="synonym">Culex aegypti</name>
    <dbReference type="NCBI Taxonomy" id="7159"/>
    <lineage>
        <taxon>Eukaryota</taxon>
        <taxon>Metazoa</taxon>
        <taxon>Ecdysozoa</taxon>
        <taxon>Arthropoda</taxon>
        <taxon>Hexapoda</taxon>
        <taxon>Insecta</taxon>
        <taxon>Pterygota</taxon>
        <taxon>Neoptera</taxon>
        <taxon>Endopterygota</taxon>
        <taxon>Diptera</taxon>
        <taxon>Nematocera</taxon>
        <taxon>Culicoidea</taxon>
        <taxon>Culicidae</taxon>
        <taxon>Culicinae</taxon>
        <taxon>Aedini</taxon>
        <taxon>Aedes</taxon>
        <taxon>Stegomyia</taxon>
    </lineage>
</organism>
<dbReference type="GO" id="GO:0004867">
    <property type="term" value="F:serine-type endopeptidase inhibitor activity"/>
    <property type="evidence" value="ECO:0007669"/>
    <property type="project" value="UniProtKB-KW"/>
</dbReference>
<dbReference type="PANTHER" id="PTHR11461">
    <property type="entry name" value="SERINE PROTEASE INHIBITOR, SERPIN"/>
    <property type="match status" value="1"/>
</dbReference>
<evidence type="ECO:0000313" key="6">
    <source>
        <dbReference type="EnsemblMetazoa" id="AAEL002704-PB"/>
    </source>
</evidence>
<accession>A0A1S4F2H6</accession>
<evidence type="ECO:0000313" key="7">
    <source>
        <dbReference type="Proteomes" id="UP000008820"/>
    </source>
</evidence>
<dbReference type="SMART" id="SM00093">
    <property type="entry name" value="SERPIN"/>
    <property type="match status" value="1"/>
</dbReference>
<dbReference type="SUPFAM" id="SSF56574">
    <property type="entry name" value="Serpins"/>
    <property type="match status" value="1"/>
</dbReference>
<dbReference type="Gene3D" id="2.30.39.10">
    <property type="entry name" value="Alpha-1-antitrypsin, domain 1"/>
    <property type="match status" value="1"/>
</dbReference>
<evidence type="ECO:0000256" key="2">
    <source>
        <dbReference type="ARBA" id="ARBA00022690"/>
    </source>
</evidence>
<dbReference type="InterPro" id="IPR000215">
    <property type="entry name" value="Serpin_fam"/>
</dbReference>
<dbReference type="Proteomes" id="UP000008820">
    <property type="component" value="Chromosome 2"/>
</dbReference>
<dbReference type="InterPro" id="IPR036186">
    <property type="entry name" value="Serpin_sf"/>
</dbReference>
<sequence>MNLWIIGFCSIYFACSVRSQFTSVPVSYDAQNDHNEFSWNAFKKVFTDYKENFVMSPYSLRRLFSCFQGVKLLTSASGTNLQQELSNVLKIVPNQQPSGQDHRPYVEQWVRYSSAKYLNRTAMAVAIGSEKVSTVYESIINNCVIYTGHLQPSNAQRMGQVINDALKNITNNAVQSYLTDTDINPNWKFFAIDSWQFEGLWKFKFQEEFSATCYFYASREKKGLTKFLYLEEMLKYGNFPEWNVQAVDLPYHDQSPLSCLLVMPLDGNYESLINSMNQSRFKDVLSKLKETKTTVRIPQFGLQTTVPGRQLLESMGMKVPFNQGVFKVFEQGQDVALGEIVQKMEMSMAADGEKQAQSFADKRQDKQFTAHQPFLFVVYDQNELVPILVGLYLKTPPEAAMGLEDKQKCDDPPVGYQ</sequence>
<gene>
    <name evidence="6" type="primary">5575765</name>
</gene>
<comment type="similarity">
    <text evidence="1 4">Belongs to the serpin family.</text>
</comment>
<evidence type="ECO:0000256" key="3">
    <source>
        <dbReference type="ARBA" id="ARBA00022900"/>
    </source>
</evidence>
<keyword evidence="3" id="KW-0722">Serine protease inhibitor</keyword>
<reference evidence="6 7" key="1">
    <citation type="submission" date="2017-06" db="EMBL/GenBank/DDBJ databases">
        <title>Aedes aegypti genome working group (AGWG) sequencing and assembly.</title>
        <authorList>
            <consortium name="Aedes aegypti Genome Working Group (AGWG)"/>
            <person name="Matthews B.J."/>
        </authorList>
    </citation>
    <scope>NUCLEOTIDE SEQUENCE [LARGE SCALE GENOMIC DNA]</scope>
    <source>
        <strain evidence="6 7">LVP_AGWG</strain>
    </source>
</reference>
<dbReference type="Pfam" id="PF00079">
    <property type="entry name" value="Serpin"/>
    <property type="match status" value="1"/>
</dbReference>
<dbReference type="InterPro" id="IPR042178">
    <property type="entry name" value="Serpin_sf_1"/>
</dbReference>
<protein>
    <recommendedName>
        <fullName evidence="5">Serpin domain-containing protein</fullName>
    </recommendedName>
</protein>
<evidence type="ECO:0000256" key="4">
    <source>
        <dbReference type="RuleBase" id="RU000411"/>
    </source>
</evidence>
<proteinExistence type="inferred from homology"/>
<reference evidence="6" key="2">
    <citation type="submission" date="2020-05" db="UniProtKB">
        <authorList>
            <consortium name="EnsemblMetazoa"/>
        </authorList>
    </citation>
    <scope>IDENTIFICATION</scope>
    <source>
        <strain evidence="6">LVP_AGWG</strain>
    </source>
</reference>
<dbReference type="InterPro" id="IPR042185">
    <property type="entry name" value="Serpin_sf_2"/>
</dbReference>
<dbReference type="GO" id="GO:0005615">
    <property type="term" value="C:extracellular space"/>
    <property type="evidence" value="ECO:0007669"/>
    <property type="project" value="InterPro"/>
</dbReference>
<evidence type="ECO:0000256" key="1">
    <source>
        <dbReference type="ARBA" id="ARBA00009500"/>
    </source>
</evidence>
<dbReference type="Gene3D" id="3.30.497.10">
    <property type="entry name" value="Antithrombin, subunit I, domain 2"/>
    <property type="match status" value="1"/>
</dbReference>
<keyword evidence="7" id="KW-1185">Reference proteome</keyword>
<dbReference type="InParanoid" id="A0A1S4F2H6"/>
<dbReference type="VEuPathDB" id="VectorBase:AAEL002704"/>
<dbReference type="AlphaFoldDB" id="A0A1S4F2H6"/>